<proteinExistence type="predicted"/>
<evidence type="ECO:0000313" key="2">
    <source>
        <dbReference type="Proteomes" id="UP001196413"/>
    </source>
</evidence>
<dbReference type="EMBL" id="JAHQIW010004494">
    <property type="protein sequence ID" value="KAJ1362604.1"/>
    <property type="molecule type" value="Genomic_DNA"/>
</dbReference>
<accession>A0AAD5QV22</accession>
<comment type="caution">
    <text evidence="1">The sequence shown here is derived from an EMBL/GenBank/DDBJ whole genome shotgun (WGS) entry which is preliminary data.</text>
</comment>
<gene>
    <name evidence="1" type="ORF">KIN20_022215</name>
</gene>
<dbReference type="Proteomes" id="UP001196413">
    <property type="component" value="Unassembled WGS sequence"/>
</dbReference>
<reference evidence="1" key="1">
    <citation type="submission" date="2021-06" db="EMBL/GenBank/DDBJ databases">
        <title>Parelaphostrongylus tenuis whole genome reference sequence.</title>
        <authorList>
            <person name="Garwood T.J."/>
            <person name="Larsen P.A."/>
            <person name="Fountain-Jones N.M."/>
            <person name="Garbe J.R."/>
            <person name="Macchietto M.G."/>
            <person name="Kania S.A."/>
            <person name="Gerhold R.W."/>
            <person name="Richards J.E."/>
            <person name="Wolf T.M."/>
        </authorList>
    </citation>
    <scope>NUCLEOTIDE SEQUENCE</scope>
    <source>
        <strain evidence="1">MNPRO001-30</strain>
        <tissue evidence="1">Meninges</tissue>
    </source>
</reference>
<sequence length="67" mass="7712">MKPTVLRTVYVPYLEIDVEQINICRDGNNVRCENVKVRLTNKLHLSPPVIPEQGSTDRCVDHFGCRM</sequence>
<name>A0AAD5QV22_PARTN</name>
<dbReference type="AlphaFoldDB" id="A0AAD5QV22"/>
<organism evidence="1 2">
    <name type="scientific">Parelaphostrongylus tenuis</name>
    <name type="common">Meningeal worm</name>
    <dbReference type="NCBI Taxonomy" id="148309"/>
    <lineage>
        <taxon>Eukaryota</taxon>
        <taxon>Metazoa</taxon>
        <taxon>Ecdysozoa</taxon>
        <taxon>Nematoda</taxon>
        <taxon>Chromadorea</taxon>
        <taxon>Rhabditida</taxon>
        <taxon>Rhabditina</taxon>
        <taxon>Rhabditomorpha</taxon>
        <taxon>Strongyloidea</taxon>
        <taxon>Metastrongylidae</taxon>
        <taxon>Parelaphostrongylus</taxon>
    </lineage>
</organism>
<keyword evidence="2" id="KW-1185">Reference proteome</keyword>
<evidence type="ECO:0000313" key="1">
    <source>
        <dbReference type="EMBL" id="KAJ1362604.1"/>
    </source>
</evidence>
<protein>
    <submittedName>
        <fullName evidence="1">Uncharacterized protein</fullName>
    </submittedName>
</protein>